<dbReference type="Proteomes" id="UP000548326">
    <property type="component" value="Unassembled WGS sequence"/>
</dbReference>
<reference evidence="11 12" key="1">
    <citation type="submission" date="2020-08" db="EMBL/GenBank/DDBJ databases">
        <title>Genomic Encyclopedia of Type Strains, Phase IV (KMG-V): Genome sequencing to study the core and pangenomes of soil and plant-associated prokaryotes.</title>
        <authorList>
            <person name="Whitman W."/>
        </authorList>
    </citation>
    <scope>NUCLEOTIDE SEQUENCE [LARGE SCALE GENOMIC DNA]</scope>
    <source>
        <strain evidence="9 11">ANJLi2</strain>
        <strain evidence="10 12">MP601</strain>
    </source>
</reference>
<evidence type="ECO:0000256" key="7">
    <source>
        <dbReference type="SAM" id="SignalP"/>
    </source>
</evidence>
<dbReference type="SUPFAM" id="SSF50405">
    <property type="entry name" value="Actin-crosslinking proteins"/>
    <property type="match status" value="1"/>
</dbReference>
<dbReference type="SMART" id="SM00636">
    <property type="entry name" value="Glyco_18"/>
    <property type="match status" value="1"/>
</dbReference>
<dbReference type="EMBL" id="JACHCA010000036">
    <property type="protein sequence ID" value="MBB6131858.1"/>
    <property type="molecule type" value="Genomic_DNA"/>
</dbReference>
<keyword evidence="7" id="KW-0732">Signal</keyword>
<dbReference type="InterPro" id="IPR008999">
    <property type="entry name" value="Actin-crosslinking"/>
</dbReference>
<feature type="signal peptide" evidence="7">
    <location>
        <begin position="1"/>
        <end position="24"/>
    </location>
</feature>
<sequence>MKTKFNSFLLLCVAAVLLALSSCRKDNNLSPSAPTPSPDAPNRPLGTSAIPGGFKVVGYLPSWAGAVNQVQYSKLTHINYAFVIPTASGGLGAIDNIPKLQSLVSTAHANGVKVSISIGGWNDGDHSAFESLAANSGTRTSFVNNLLNMVNQYNLDGVDIDWEYPDNGTSANNYSAMMLALSNALHAQGKLLTAAVISSDGSTINANVFGYVDFLNLMAYDGDGPNHSPYSLAQTSLNYWIGRGLPKAKAILGVPFYGRSPYTSYADILAGGGSPNSDTWNGIGYNGIPTIKSKTSLALNQGGGIMIWELSQDVTGANSLLSAIYDQLSGGVTPPNGSNPPIGSVITLKGFNNAFVSGENGTTAMTCTRTTAGDTEHFTVIDAGGGKISLRSKAKYVSSENGTMAITCNRATASDWEKFDWIATSDGKVTLRGNNGLFISSENGTQAMTCNRATASGWESFTVGN</sequence>
<dbReference type="InterPro" id="IPR001579">
    <property type="entry name" value="Glyco_hydro_18_chit_AS"/>
</dbReference>
<accession>A0A1N7AX59</accession>
<dbReference type="Gene3D" id="2.80.10.50">
    <property type="match status" value="1"/>
</dbReference>
<gene>
    <name evidence="10" type="ORF">HDF22_006012</name>
    <name evidence="9" type="ORF">HDF23_003388</name>
</gene>
<name>A0A1N7AX59_9SPHI</name>
<dbReference type="Pfam" id="PF00704">
    <property type="entry name" value="Glyco_hydro_18"/>
    <property type="match status" value="1"/>
</dbReference>
<evidence type="ECO:0000256" key="6">
    <source>
        <dbReference type="RuleBase" id="RU004453"/>
    </source>
</evidence>
<dbReference type="InterPro" id="IPR011583">
    <property type="entry name" value="Chitinase_II/V-like_cat"/>
</dbReference>
<dbReference type="Gene3D" id="3.20.20.80">
    <property type="entry name" value="Glycosidases"/>
    <property type="match status" value="1"/>
</dbReference>
<comment type="caution">
    <text evidence="10">The sequence shown here is derived from an EMBL/GenBank/DDBJ whole genome shotgun (WGS) entry which is preliminary data.</text>
</comment>
<dbReference type="RefSeq" id="WP_076374145.1">
    <property type="nucleotide sequence ID" value="NZ_FTMG01000007.1"/>
</dbReference>
<evidence type="ECO:0000313" key="10">
    <source>
        <dbReference type="EMBL" id="MBB6131858.1"/>
    </source>
</evidence>
<evidence type="ECO:0000256" key="5">
    <source>
        <dbReference type="RuleBase" id="RU000489"/>
    </source>
</evidence>
<dbReference type="Gene3D" id="3.40.5.30">
    <property type="entry name" value="(Trans)glycosidases - domain 2"/>
    <property type="match status" value="1"/>
</dbReference>
<protein>
    <recommendedName>
        <fullName evidence="2">chitinase</fullName>
        <ecNumber evidence="2">3.2.1.14</ecNumber>
    </recommendedName>
</protein>
<keyword evidence="4 5" id="KW-0326">Glycosidase</keyword>
<evidence type="ECO:0000256" key="4">
    <source>
        <dbReference type="ARBA" id="ARBA00023295"/>
    </source>
</evidence>
<feature type="chain" id="PRO_5044563127" description="chitinase" evidence="7">
    <location>
        <begin position="25"/>
        <end position="465"/>
    </location>
</feature>
<dbReference type="SUPFAM" id="SSF51445">
    <property type="entry name" value="(Trans)glycosidases"/>
    <property type="match status" value="1"/>
</dbReference>
<dbReference type="GO" id="GO:0008061">
    <property type="term" value="F:chitin binding"/>
    <property type="evidence" value="ECO:0007669"/>
    <property type="project" value="InterPro"/>
</dbReference>
<evidence type="ECO:0000256" key="3">
    <source>
        <dbReference type="ARBA" id="ARBA00022801"/>
    </source>
</evidence>
<feature type="domain" description="GH18" evidence="8">
    <location>
        <begin position="54"/>
        <end position="331"/>
    </location>
</feature>
<dbReference type="PROSITE" id="PS51910">
    <property type="entry name" value="GH18_2"/>
    <property type="match status" value="1"/>
</dbReference>
<evidence type="ECO:0000313" key="12">
    <source>
        <dbReference type="Proteomes" id="UP000548326"/>
    </source>
</evidence>
<dbReference type="EMBL" id="JACHCB010000008">
    <property type="protein sequence ID" value="MBB6110629.1"/>
    <property type="molecule type" value="Genomic_DNA"/>
</dbReference>
<evidence type="ECO:0000256" key="1">
    <source>
        <dbReference type="ARBA" id="ARBA00000822"/>
    </source>
</evidence>
<evidence type="ECO:0000313" key="9">
    <source>
        <dbReference type="EMBL" id="MBB6110629.1"/>
    </source>
</evidence>
<dbReference type="PROSITE" id="PS51257">
    <property type="entry name" value="PROKAR_LIPOPROTEIN"/>
    <property type="match status" value="1"/>
</dbReference>
<dbReference type="GO" id="GO:0008843">
    <property type="term" value="F:endochitinase activity"/>
    <property type="evidence" value="ECO:0007669"/>
    <property type="project" value="UniProtKB-EC"/>
</dbReference>
<dbReference type="PANTHER" id="PTHR11177:SF317">
    <property type="entry name" value="CHITINASE 12-RELATED"/>
    <property type="match status" value="1"/>
</dbReference>
<dbReference type="AlphaFoldDB" id="A0A1N7AX59"/>
<dbReference type="EC" id="3.2.1.14" evidence="2"/>
<evidence type="ECO:0000256" key="2">
    <source>
        <dbReference type="ARBA" id="ARBA00012729"/>
    </source>
</evidence>
<dbReference type="InterPro" id="IPR001223">
    <property type="entry name" value="Glyco_hydro18_cat"/>
</dbReference>
<evidence type="ECO:0000313" key="11">
    <source>
        <dbReference type="Proteomes" id="UP000541583"/>
    </source>
</evidence>
<comment type="catalytic activity">
    <reaction evidence="1">
        <text>Random endo-hydrolysis of N-acetyl-beta-D-glucosaminide (1-&gt;4)-beta-linkages in chitin and chitodextrins.</text>
        <dbReference type="EC" id="3.2.1.14"/>
    </reaction>
</comment>
<dbReference type="PROSITE" id="PS01095">
    <property type="entry name" value="GH18_1"/>
    <property type="match status" value="1"/>
</dbReference>
<dbReference type="InterPro" id="IPR017853">
    <property type="entry name" value="GH"/>
</dbReference>
<proteinExistence type="inferred from homology"/>
<dbReference type="STRING" id="354630.SAMN05421821_107152"/>
<keyword evidence="11" id="KW-1185">Reference proteome</keyword>
<dbReference type="Proteomes" id="UP000541583">
    <property type="component" value="Unassembled WGS sequence"/>
</dbReference>
<dbReference type="PANTHER" id="PTHR11177">
    <property type="entry name" value="CHITINASE"/>
    <property type="match status" value="1"/>
</dbReference>
<dbReference type="InterPro" id="IPR050314">
    <property type="entry name" value="Glycosyl_Hydrlase_18"/>
</dbReference>
<dbReference type="CDD" id="cd23342">
    <property type="entry name" value="beta-trefoil_FSCN_ZgPorA-like"/>
    <property type="match status" value="1"/>
</dbReference>
<evidence type="ECO:0000259" key="8">
    <source>
        <dbReference type="PROSITE" id="PS51910"/>
    </source>
</evidence>
<comment type="similarity">
    <text evidence="6">Belongs to the glycosyl hydrolase 18 family.</text>
</comment>
<organism evidence="10 12">
    <name type="scientific">Mucilaginibacter lappiensis</name>
    <dbReference type="NCBI Taxonomy" id="354630"/>
    <lineage>
        <taxon>Bacteria</taxon>
        <taxon>Pseudomonadati</taxon>
        <taxon>Bacteroidota</taxon>
        <taxon>Sphingobacteriia</taxon>
        <taxon>Sphingobacteriales</taxon>
        <taxon>Sphingobacteriaceae</taxon>
        <taxon>Mucilaginibacter</taxon>
    </lineage>
</organism>
<dbReference type="GO" id="GO:0005975">
    <property type="term" value="P:carbohydrate metabolic process"/>
    <property type="evidence" value="ECO:0007669"/>
    <property type="project" value="InterPro"/>
</dbReference>
<keyword evidence="3 5" id="KW-0378">Hydrolase</keyword>
<dbReference type="OrthoDB" id="9775889at2"/>